<feature type="transmembrane region" description="Helical" evidence="8">
    <location>
        <begin position="288"/>
        <end position="310"/>
    </location>
</feature>
<feature type="transmembrane region" description="Helical" evidence="8">
    <location>
        <begin position="75"/>
        <end position="96"/>
    </location>
</feature>
<keyword evidence="3 7" id="KW-0813">Transport</keyword>
<evidence type="ECO:0000256" key="3">
    <source>
        <dbReference type="ARBA" id="ARBA00022448"/>
    </source>
</evidence>
<evidence type="ECO:0000313" key="11">
    <source>
        <dbReference type="Proteomes" id="UP000053095"/>
    </source>
</evidence>
<dbReference type="SUPFAM" id="SSF103473">
    <property type="entry name" value="MFS general substrate transporter"/>
    <property type="match status" value="1"/>
</dbReference>
<dbReference type="InterPro" id="IPR005829">
    <property type="entry name" value="Sugar_transporter_CS"/>
</dbReference>
<dbReference type="PROSITE" id="PS50850">
    <property type="entry name" value="MFS"/>
    <property type="match status" value="1"/>
</dbReference>
<feature type="transmembrane region" description="Helical" evidence="8">
    <location>
        <begin position="354"/>
        <end position="375"/>
    </location>
</feature>
<evidence type="ECO:0000256" key="1">
    <source>
        <dbReference type="ARBA" id="ARBA00004141"/>
    </source>
</evidence>
<feature type="transmembrane region" description="Helical" evidence="8">
    <location>
        <begin position="108"/>
        <end position="126"/>
    </location>
</feature>
<feature type="transmembrane region" description="Helical" evidence="8">
    <location>
        <begin position="454"/>
        <end position="473"/>
    </location>
</feature>
<dbReference type="InterPro" id="IPR003663">
    <property type="entry name" value="Sugar/inositol_transpt"/>
</dbReference>
<feature type="transmembrane region" description="Helical" evidence="8">
    <location>
        <begin position="387"/>
        <end position="412"/>
    </location>
</feature>
<organism evidence="10 11">
    <name type="scientific">Talaromyces pinophilus</name>
    <name type="common">Penicillium pinophilum</name>
    <dbReference type="NCBI Taxonomy" id="128442"/>
    <lineage>
        <taxon>Eukaryota</taxon>
        <taxon>Fungi</taxon>
        <taxon>Dikarya</taxon>
        <taxon>Ascomycota</taxon>
        <taxon>Pezizomycotina</taxon>
        <taxon>Eurotiomycetes</taxon>
        <taxon>Eurotiomycetidae</taxon>
        <taxon>Eurotiales</taxon>
        <taxon>Trichocomaceae</taxon>
        <taxon>Talaromyces</taxon>
        <taxon>Talaromyces sect. Talaromyces</taxon>
    </lineage>
</organism>
<evidence type="ECO:0000259" key="9">
    <source>
        <dbReference type="PROSITE" id="PS50850"/>
    </source>
</evidence>
<keyword evidence="11" id="KW-1185">Reference proteome</keyword>
<dbReference type="InterPro" id="IPR050360">
    <property type="entry name" value="MFS_Sugar_Transporters"/>
</dbReference>
<dbReference type="EMBL" id="DF933800">
    <property type="protein sequence ID" value="GAM33413.1"/>
    <property type="molecule type" value="Genomic_DNA"/>
</dbReference>
<feature type="domain" description="Major facilitator superfamily (MFS) profile" evidence="9">
    <location>
        <begin position="39"/>
        <end position="477"/>
    </location>
</feature>
<feature type="transmembrane region" description="Helical" evidence="8">
    <location>
        <begin position="424"/>
        <end position="442"/>
    </location>
</feature>
<evidence type="ECO:0000256" key="8">
    <source>
        <dbReference type="SAM" id="Phobius"/>
    </source>
</evidence>
<name>A0A0B8MXT9_TALPI</name>
<dbReference type="InterPro" id="IPR020846">
    <property type="entry name" value="MFS_dom"/>
</dbReference>
<dbReference type="GO" id="GO:0016020">
    <property type="term" value="C:membrane"/>
    <property type="evidence" value="ECO:0007669"/>
    <property type="project" value="UniProtKB-SubCell"/>
</dbReference>
<proteinExistence type="inferred from homology"/>
<evidence type="ECO:0000256" key="7">
    <source>
        <dbReference type="RuleBase" id="RU003346"/>
    </source>
</evidence>
<feature type="transmembrane region" description="Helical" evidence="8">
    <location>
        <begin position="199"/>
        <end position="218"/>
    </location>
</feature>
<comment type="subcellular location">
    <subcellularLocation>
        <location evidence="1">Membrane</location>
        <topology evidence="1">Multi-pass membrane protein</topology>
    </subcellularLocation>
</comment>
<evidence type="ECO:0000256" key="4">
    <source>
        <dbReference type="ARBA" id="ARBA00022692"/>
    </source>
</evidence>
<dbReference type="Proteomes" id="UP000053095">
    <property type="component" value="Unassembled WGS sequence"/>
</dbReference>
<evidence type="ECO:0000313" key="10">
    <source>
        <dbReference type="EMBL" id="GAM33413.1"/>
    </source>
</evidence>
<evidence type="ECO:0000256" key="2">
    <source>
        <dbReference type="ARBA" id="ARBA00010992"/>
    </source>
</evidence>
<dbReference type="PANTHER" id="PTHR48022">
    <property type="entry name" value="PLASTIDIC GLUCOSE TRANSPORTER 4"/>
    <property type="match status" value="1"/>
</dbReference>
<evidence type="ECO:0000256" key="5">
    <source>
        <dbReference type="ARBA" id="ARBA00022989"/>
    </source>
</evidence>
<keyword evidence="5 8" id="KW-1133">Transmembrane helix</keyword>
<sequence>MGFTPTSSNNAVGRELASVLPQDNKGWYQRAHLVKLNLIILSLCQFSSNNGFDGSIMNGLQSLPLWHEFMHTPTGAWLGFINAIFFLGMIVCAPIASEVSNNYGRKRSVWIGYVFIVVGVALQTAAPNDKAFIVARLLIGGSSAFFSNSVPLLINEIAYPTHRGIVSAIFYTGFYVGSIIAACATFGTRNYGNSWAWRVPSLLQILLPIVALPGFWYCPESPRFLIDKGHIEEARRIISTFHAGDDDNSPLVNYEMQEIETAIAAEKTAKHSSSYADMSRTKGNRWRLAITVSLAIFSQWSGNGVVSYYLSLVLTTVGITGATDQLLINLGLQIWNLIFSVAAAFSVDKLGRRVLFLVSAGTMLISYVVVTGLSGSFAQTGHSATGIAVVPFLFCFFAGYDIALTPLLLAYTCEIWPYTLRTKGITVMWVTAISAIFFNTFVNPIALEAIGWKYYIVFVVVLIIFCITAYLFYPETRGHSLERMAVIFEGVDAADMELEQTKERAVSVSHETSAGIAAKTNTVYHEKKGASNPGSLQEI</sequence>
<dbReference type="Pfam" id="PF00083">
    <property type="entry name" value="Sugar_tr"/>
    <property type="match status" value="1"/>
</dbReference>
<feature type="transmembrane region" description="Helical" evidence="8">
    <location>
        <begin position="166"/>
        <end position="187"/>
    </location>
</feature>
<dbReference type="InterPro" id="IPR005828">
    <property type="entry name" value="MFS_sugar_transport-like"/>
</dbReference>
<dbReference type="NCBIfam" id="TIGR00879">
    <property type="entry name" value="SP"/>
    <property type="match status" value="1"/>
</dbReference>
<dbReference type="FunFam" id="1.20.1250.20:FF:000134">
    <property type="entry name" value="MFS sugar transporter protein"/>
    <property type="match status" value="1"/>
</dbReference>
<dbReference type="PROSITE" id="PS00216">
    <property type="entry name" value="SUGAR_TRANSPORT_1"/>
    <property type="match status" value="1"/>
</dbReference>
<dbReference type="Gene3D" id="1.20.1250.20">
    <property type="entry name" value="MFS general substrate transporter like domains"/>
    <property type="match status" value="1"/>
</dbReference>
<keyword evidence="6 8" id="KW-0472">Membrane</keyword>
<feature type="transmembrane region" description="Helical" evidence="8">
    <location>
        <begin position="330"/>
        <end position="347"/>
    </location>
</feature>
<dbReference type="GO" id="GO:0005351">
    <property type="term" value="F:carbohydrate:proton symporter activity"/>
    <property type="evidence" value="ECO:0007669"/>
    <property type="project" value="TreeGrafter"/>
</dbReference>
<dbReference type="PANTHER" id="PTHR48022:SF3">
    <property type="entry name" value="HEXOSE TRANSPORTER PROTEIN (AFU_ORTHOLOGUE AFUA_8G04480)-RELATED"/>
    <property type="match status" value="1"/>
</dbReference>
<protein>
    <recommendedName>
        <fullName evidence="9">Major facilitator superfamily (MFS) profile domain-containing protein</fullName>
    </recommendedName>
</protein>
<feature type="transmembrane region" description="Helical" evidence="8">
    <location>
        <begin position="132"/>
        <end position="154"/>
    </location>
</feature>
<reference evidence="11" key="1">
    <citation type="journal article" date="2015" name="Genome Announc.">
        <title>Draft genome sequence of Talaromyces cellulolyticus strain Y-94, a source of lignocellulosic biomass-degrading enzymes.</title>
        <authorList>
            <person name="Fujii T."/>
            <person name="Koike H."/>
            <person name="Sawayama S."/>
            <person name="Yano S."/>
            <person name="Inoue H."/>
        </authorList>
    </citation>
    <scope>NUCLEOTIDE SEQUENCE [LARGE SCALE GENOMIC DNA]</scope>
    <source>
        <strain evidence="11">Y-94</strain>
    </source>
</reference>
<keyword evidence="4 8" id="KW-0812">Transmembrane</keyword>
<dbReference type="AlphaFoldDB" id="A0A0B8MXT9"/>
<gene>
    <name evidence="10" type="ORF">TCE0_004r00288</name>
</gene>
<evidence type="ECO:0000256" key="6">
    <source>
        <dbReference type="ARBA" id="ARBA00023136"/>
    </source>
</evidence>
<dbReference type="InterPro" id="IPR036259">
    <property type="entry name" value="MFS_trans_sf"/>
</dbReference>
<comment type="similarity">
    <text evidence="2 7">Belongs to the major facilitator superfamily. Sugar transporter (TC 2.A.1.1) family.</text>
</comment>
<accession>A0A0B8MXT9</accession>